<sequence length="778" mass="87263">MKNKNRLLLPSIILSAVTYGNAYAMQDSVDIITKATGQKLSADHMHRLSKNDTVGFNPPRQVSPKQFELLLQNNHSIDDVYLTKHTKTALESKTSDSLTAVSIGCSSPNELEGLTGQALITAVKSGNLTTCLYGLFNSNFVGTSLFSDASIQSIAQGIVDHLAEYDGTEQTGAAELEKLVIYLRAMHWAEWGNNRQFTQEYKDTLKQAFNLYFAGTHFTNFKGQASRNFMVRYEMLILLRSSGTNNIEFLPRLTDALIGYAETVSTNNDWGVYYEENGLTQVLTHLFNASEQQTQALEQAVLANPKIIQNLVDFVSNKGLWLVGHTREYQWGDAVNELSRFLRYGGTIAQSVRPTIQGVLESYSYQGAGSSGWLKAQAAVTHYDAQNCELYGDACSFDLEAAILSGNHVCSTTLKLRFQKPISNENLIGICASLAGQEQEFHQLFNTQSNAPVANDNNEDLEVVIFSSYSDYDNYAGSFFGINTDNGGMYLEGTPWANGNQARFIAHQATWLPDFKVWNLEHEYIHYLDGRFNKWGGFNDQPANTVWWGEGLAEYLSQPNNNPNALAVATQGTYSLSELFQTTYENSDTSRTYYWGYLATRFMMENKASAVEGDLLANFRAPKYVVATGECQFEWSWKLKQEAIENSWYWAYDDSEWSSGSWVWTCGQPEPEDTEVPSFTPYSEILESWGTSFDNEFTQWLVCLVEGEGICSGIEPNPADLDGNNQVDIRDINLFISLLKTSSDIDLQYDFNQDGLVDRRDVRAMMATCDLPRCVISQ</sequence>
<dbReference type="Gene3D" id="1.10.390.20">
    <property type="match status" value="1"/>
</dbReference>
<keyword evidence="9" id="KW-0378">Hydrolase</keyword>
<keyword evidence="17" id="KW-1185">Reference proteome</keyword>
<dbReference type="GO" id="GO:0008270">
    <property type="term" value="F:zinc ion binding"/>
    <property type="evidence" value="ECO:0007669"/>
    <property type="project" value="InterPro"/>
</dbReference>
<comment type="catalytic activity">
    <reaction evidence="1">
        <text>Digestion of native collagen in the triple helical region at Xaa-|-Gly bonds. With synthetic peptides, a preference is shown for Gly at P3 and P1', Pro and Ala at P2 and P2', and hydroxyproline, Ala or Arg at P3'.</text>
        <dbReference type="EC" id="3.4.24.3"/>
    </reaction>
</comment>
<feature type="active site" evidence="13">
    <location>
        <position position="523"/>
    </location>
</feature>
<evidence type="ECO:0000256" key="4">
    <source>
        <dbReference type="ARBA" id="ARBA00012653"/>
    </source>
</evidence>
<dbReference type="PRINTS" id="PR00931">
    <property type="entry name" value="MICOLLPTASE"/>
</dbReference>
<comment type="subcellular location">
    <subcellularLocation>
        <location evidence="3">Secreted</location>
    </subcellularLocation>
</comment>
<dbReference type="InterPro" id="IPR002169">
    <property type="entry name" value="Peptidase_M9A/M9B"/>
</dbReference>
<evidence type="ECO:0000256" key="7">
    <source>
        <dbReference type="ARBA" id="ARBA00022723"/>
    </source>
</evidence>
<dbReference type="GO" id="GO:0005576">
    <property type="term" value="C:extracellular region"/>
    <property type="evidence" value="ECO:0007669"/>
    <property type="project" value="UniProtKB-SubCell"/>
</dbReference>
<keyword evidence="8 14" id="KW-0732">Signal</keyword>
<dbReference type="EC" id="3.4.24.3" evidence="4"/>
<dbReference type="AlphaFoldDB" id="A0A919BJ61"/>
<dbReference type="EMBL" id="BNCK01000004">
    <property type="protein sequence ID" value="GHF92808.1"/>
    <property type="molecule type" value="Genomic_DNA"/>
</dbReference>
<comment type="cofactor">
    <cofactor evidence="2">
        <name>Zn(2+)</name>
        <dbReference type="ChEBI" id="CHEBI:29105"/>
    </cofactor>
</comment>
<dbReference type="Pfam" id="PF01752">
    <property type="entry name" value="Peptidase_M9"/>
    <property type="match status" value="1"/>
</dbReference>
<keyword evidence="7" id="KW-0479">Metal-binding</keyword>
<reference evidence="16" key="1">
    <citation type="journal article" date="2014" name="Int. J. Syst. Evol. Microbiol.">
        <title>Complete genome sequence of Corynebacterium casei LMG S-19264T (=DSM 44701T), isolated from a smear-ripened cheese.</title>
        <authorList>
            <consortium name="US DOE Joint Genome Institute (JGI-PGF)"/>
            <person name="Walter F."/>
            <person name="Albersmeier A."/>
            <person name="Kalinowski J."/>
            <person name="Ruckert C."/>
        </authorList>
    </citation>
    <scope>NUCLEOTIDE SEQUENCE</scope>
    <source>
        <strain evidence="16">KCTC 42731</strain>
    </source>
</reference>
<feature type="signal peptide" evidence="14">
    <location>
        <begin position="1"/>
        <end position="24"/>
    </location>
</feature>
<keyword evidence="10" id="KW-0862">Zinc</keyword>
<evidence type="ECO:0000256" key="14">
    <source>
        <dbReference type="SAM" id="SignalP"/>
    </source>
</evidence>
<accession>A0A919BJ61</accession>
<evidence type="ECO:0000256" key="6">
    <source>
        <dbReference type="ARBA" id="ARBA00022670"/>
    </source>
</evidence>
<evidence type="ECO:0000313" key="16">
    <source>
        <dbReference type="EMBL" id="GHF92808.1"/>
    </source>
</evidence>
<evidence type="ECO:0000256" key="11">
    <source>
        <dbReference type="ARBA" id="ARBA00023049"/>
    </source>
</evidence>
<dbReference type="PANTHER" id="PTHR13062">
    <property type="entry name" value="COLLAGENASE"/>
    <property type="match status" value="1"/>
</dbReference>
<name>A0A919BJ61_9GAMM</name>
<evidence type="ECO:0000256" key="9">
    <source>
        <dbReference type="ARBA" id="ARBA00022801"/>
    </source>
</evidence>
<dbReference type="PANTHER" id="PTHR13062:SF9">
    <property type="entry name" value="MICROBIAL COLLAGENASE"/>
    <property type="match status" value="1"/>
</dbReference>
<feature type="chain" id="PRO_5037990895" description="microbial collagenase" evidence="14">
    <location>
        <begin position="25"/>
        <end position="778"/>
    </location>
</feature>
<evidence type="ECO:0000259" key="15">
    <source>
        <dbReference type="Pfam" id="PF08453"/>
    </source>
</evidence>
<evidence type="ECO:0000256" key="3">
    <source>
        <dbReference type="ARBA" id="ARBA00004613"/>
    </source>
</evidence>
<evidence type="ECO:0000256" key="8">
    <source>
        <dbReference type="ARBA" id="ARBA00022729"/>
    </source>
</evidence>
<keyword evidence="5" id="KW-0964">Secreted</keyword>
<comment type="caution">
    <text evidence="16">The sequence shown here is derived from an EMBL/GenBank/DDBJ whole genome shotgun (WGS) entry which is preliminary data.</text>
</comment>
<evidence type="ECO:0000256" key="1">
    <source>
        <dbReference type="ARBA" id="ARBA00000424"/>
    </source>
</evidence>
<dbReference type="Gene3D" id="3.40.30.160">
    <property type="entry name" value="Collagenase ColT, N-terminal domain"/>
    <property type="match status" value="1"/>
</dbReference>
<keyword evidence="11" id="KW-0482">Metalloprotease</keyword>
<dbReference type="GO" id="GO:0006508">
    <property type="term" value="P:proteolysis"/>
    <property type="evidence" value="ECO:0007669"/>
    <property type="project" value="UniProtKB-KW"/>
</dbReference>
<evidence type="ECO:0000256" key="13">
    <source>
        <dbReference type="PIRSR" id="PIRSR602169-1"/>
    </source>
</evidence>
<evidence type="ECO:0000256" key="2">
    <source>
        <dbReference type="ARBA" id="ARBA00001947"/>
    </source>
</evidence>
<evidence type="ECO:0000256" key="12">
    <source>
        <dbReference type="ARBA" id="ARBA00023145"/>
    </source>
</evidence>
<organism evidence="16 17">
    <name type="scientific">Thalassotalea marina</name>
    <dbReference type="NCBI Taxonomy" id="1673741"/>
    <lineage>
        <taxon>Bacteria</taxon>
        <taxon>Pseudomonadati</taxon>
        <taxon>Pseudomonadota</taxon>
        <taxon>Gammaproteobacteria</taxon>
        <taxon>Alteromonadales</taxon>
        <taxon>Colwelliaceae</taxon>
        <taxon>Thalassotalea</taxon>
    </lineage>
</organism>
<dbReference type="RefSeq" id="WP_189770196.1">
    <property type="nucleotide sequence ID" value="NZ_BNCK01000004.1"/>
</dbReference>
<evidence type="ECO:0000256" key="10">
    <source>
        <dbReference type="ARBA" id="ARBA00022833"/>
    </source>
</evidence>
<dbReference type="GO" id="GO:0004222">
    <property type="term" value="F:metalloendopeptidase activity"/>
    <property type="evidence" value="ECO:0007669"/>
    <property type="project" value="InterPro"/>
</dbReference>
<gene>
    <name evidence="16" type="ORF">GCM10017161_21260</name>
</gene>
<reference evidence="16" key="2">
    <citation type="submission" date="2020-09" db="EMBL/GenBank/DDBJ databases">
        <authorList>
            <person name="Sun Q."/>
            <person name="Kim S."/>
        </authorList>
    </citation>
    <scope>NUCLEOTIDE SEQUENCE</scope>
    <source>
        <strain evidence="16">KCTC 42731</strain>
    </source>
</reference>
<keyword evidence="6" id="KW-0645">Protease</keyword>
<proteinExistence type="predicted"/>
<protein>
    <recommendedName>
        <fullName evidence="4">microbial collagenase</fullName>
        <ecNumber evidence="4">3.4.24.3</ecNumber>
    </recommendedName>
</protein>
<keyword evidence="12" id="KW-0865">Zymogen</keyword>
<dbReference type="InterPro" id="IPR013661">
    <property type="entry name" value="Peptidase_M9_N_dom"/>
</dbReference>
<dbReference type="Proteomes" id="UP000623842">
    <property type="component" value="Unassembled WGS sequence"/>
</dbReference>
<evidence type="ECO:0000256" key="5">
    <source>
        <dbReference type="ARBA" id="ARBA00022525"/>
    </source>
</evidence>
<feature type="domain" description="Peptidase M9 collagenase N-terminal" evidence="15">
    <location>
        <begin position="107"/>
        <end position="293"/>
    </location>
</feature>
<dbReference type="InterPro" id="IPR018247">
    <property type="entry name" value="EF_Hand_1_Ca_BS"/>
</dbReference>
<evidence type="ECO:0000313" key="17">
    <source>
        <dbReference type="Proteomes" id="UP000623842"/>
    </source>
</evidence>
<dbReference type="Pfam" id="PF08453">
    <property type="entry name" value="Peptidase_M9_N"/>
    <property type="match status" value="1"/>
</dbReference>
<dbReference type="PROSITE" id="PS00018">
    <property type="entry name" value="EF_HAND_1"/>
    <property type="match status" value="2"/>
</dbReference>